<dbReference type="Proteomes" id="UP000276133">
    <property type="component" value="Unassembled WGS sequence"/>
</dbReference>
<evidence type="ECO:0000313" key="2">
    <source>
        <dbReference type="Proteomes" id="UP000276133"/>
    </source>
</evidence>
<name>A0A3M7PXH3_BRAPC</name>
<proteinExistence type="predicted"/>
<evidence type="ECO:0000313" key="1">
    <source>
        <dbReference type="EMBL" id="RNA03780.1"/>
    </source>
</evidence>
<accession>A0A3M7PXH3</accession>
<organism evidence="1 2">
    <name type="scientific">Brachionus plicatilis</name>
    <name type="common">Marine rotifer</name>
    <name type="synonym">Brachionus muelleri</name>
    <dbReference type="NCBI Taxonomy" id="10195"/>
    <lineage>
        <taxon>Eukaryota</taxon>
        <taxon>Metazoa</taxon>
        <taxon>Spiralia</taxon>
        <taxon>Gnathifera</taxon>
        <taxon>Rotifera</taxon>
        <taxon>Eurotatoria</taxon>
        <taxon>Monogononta</taxon>
        <taxon>Pseudotrocha</taxon>
        <taxon>Ploima</taxon>
        <taxon>Brachionidae</taxon>
        <taxon>Brachionus</taxon>
    </lineage>
</organism>
<gene>
    <name evidence="1" type="ORF">BpHYR1_029712</name>
</gene>
<protein>
    <submittedName>
        <fullName evidence="1">Uncharacterized protein</fullName>
    </submittedName>
</protein>
<reference evidence="1 2" key="1">
    <citation type="journal article" date="2018" name="Sci. Rep.">
        <title>Genomic signatures of local adaptation to the degree of environmental predictability in rotifers.</title>
        <authorList>
            <person name="Franch-Gras L."/>
            <person name="Hahn C."/>
            <person name="Garcia-Roger E.M."/>
            <person name="Carmona M.J."/>
            <person name="Serra M."/>
            <person name="Gomez A."/>
        </authorList>
    </citation>
    <scope>NUCLEOTIDE SEQUENCE [LARGE SCALE GENOMIC DNA]</scope>
    <source>
        <strain evidence="1">HYR1</strain>
    </source>
</reference>
<comment type="caution">
    <text evidence="1">The sequence shown here is derived from an EMBL/GenBank/DDBJ whole genome shotgun (WGS) entry which is preliminary data.</text>
</comment>
<sequence length="250" mass="28508">MSHNFGLNSKSKMTTSKIHGANFLQKRLNQLPNLFSSNVERDDDQMSCSSSGTAKKEKFRIRNFLSVSTQAHDMGEERIKRKLHHQNLSLNSATKPSSPVRTVAIQTNKHYKSTLKECLSQKNVRRKSSTLNTSCVNFANPCNRATQLSFKSSHLDLGLIQKAARRGSIHFYDNKKKKDQEGDTFRQKLLQLQRLQLEFLESNTQFAYHGANRRKLAFAIMEECDDYVRCHEPAIPRLSHAISSLVSPIV</sequence>
<dbReference type="OrthoDB" id="10525671at2759"/>
<dbReference type="AlphaFoldDB" id="A0A3M7PXH3"/>
<dbReference type="EMBL" id="REGN01008352">
    <property type="protein sequence ID" value="RNA03780.1"/>
    <property type="molecule type" value="Genomic_DNA"/>
</dbReference>
<keyword evidence="2" id="KW-1185">Reference proteome</keyword>